<name>A0ABT8AFX5_9PROT</name>
<reference evidence="2" key="1">
    <citation type="journal article" date="2019" name="Int. J. Syst. Evol. Microbiol.">
        <title>The Global Catalogue of Microorganisms (GCM) 10K type strain sequencing project: providing services to taxonomists for standard genome sequencing and annotation.</title>
        <authorList>
            <consortium name="The Broad Institute Genomics Platform"/>
            <consortium name="The Broad Institute Genome Sequencing Center for Infectious Disease"/>
            <person name="Wu L."/>
            <person name="Ma J."/>
        </authorList>
    </citation>
    <scope>NUCLEOTIDE SEQUENCE [LARGE SCALE GENOMIC DNA]</scope>
    <source>
        <strain evidence="2">CECT 7131</strain>
    </source>
</reference>
<dbReference type="Proteomes" id="UP001529369">
    <property type="component" value="Unassembled WGS sequence"/>
</dbReference>
<dbReference type="EMBL" id="JAUFPN010000302">
    <property type="protein sequence ID" value="MDN3568719.1"/>
    <property type="molecule type" value="Genomic_DNA"/>
</dbReference>
<sequence>MIPNYSVRVLPEGGVAYEGMSREAFACFFRCEMAWWHFRLARKIADFGRMVKAELHARHAGDELTPLLQADGWNETQIATLLRRHRSDR</sequence>
<keyword evidence="2" id="KW-1185">Reference proteome</keyword>
<accession>A0ABT8AFX5</accession>
<evidence type="ECO:0000313" key="2">
    <source>
        <dbReference type="Proteomes" id="UP001529369"/>
    </source>
</evidence>
<organism evidence="1 2">
    <name type="scientific">Paeniroseomonas aquatica</name>
    <dbReference type="NCBI Taxonomy" id="373043"/>
    <lineage>
        <taxon>Bacteria</taxon>
        <taxon>Pseudomonadati</taxon>
        <taxon>Pseudomonadota</taxon>
        <taxon>Alphaproteobacteria</taxon>
        <taxon>Acetobacterales</taxon>
        <taxon>Acetobacteraceae</taxon>
        <taxon>Paeniroseomonas</taxon>
    </lineage>
</organism>
<dbReference type="RefSeq" id="WP_290320833.1">
    <property type="nucleotide sequence ID" value="NZ_JAUFPN010000302.1"/>
</dbReference>
<proteinExistence type="predicted"/>
<evidence type="ECO:0000313" key="1">
    <source>
        <dbReference type="EMBL" id="MDN3568719.1"/>
    </source>
</evidence>
<protein>
    <submittedName>
        <fullName evidence="1">Uncharacterized protein</fullName>
    </submittedName>
</protein>
<comment type="caution">
    <text evidence="1">The sequence shown here is derived from an EMBL/GenBank/DDBJ whole genome shotgun (WGS) entry which is preliminary data.</text>
</comment>
<gene>
    <name evidence="1" type="ORF">QWZ14_30455</name>
</gene>